<protein>
    <recommendedName>
        <fullName evidence="2 9">DNA polymerase III subunit delta</fullName>
        <ecNumber evidence="1 9">2.7.7.7</ecNumber>
    </recommendedName>
</protein>
<evidence type="ECO:0000256" key="1">
    <source>
        <dbReference type="ARBA" id="ARBA00012417"/>
    </source>
</evidence>
<proteinExistence type="inferred from homology"/>
<evidence type="ECO:0000256" key="5">
    <source>
        <dbReference type="ARBA" id="ARBA00022705"/>
    </source>
</evidence>
<dbReference type="Gene3D" id="3.40.50.300">
    <property type="entry name" value="P-loop containing nucleotide triphosphate hydrolases"/>
    <property type="match status" value="1"/>
</dbReference>
<evidence type="ECO:0000259" key="10">
    <source>
        <dbReference type="Pfam" id="PF06144"/>
    </source>
</evidence>
<comment type="catalytic activity">
    <reaction evidence="8">
        <text>DNA(n) + a 2'-deoxyribonucleoside 5'-triphosphate = DNA(n+1) + diphosphate</text>
        <dbReference type="Rhea" id="RHEA:22508"/>
        <dbReference type="Rhea" id="RHEA-COMP:17339"/>
        <dbReference type="Rhea" id="RHEA-COMP:17340"/>
        <dbReference type="ChEBI" id="CHEBI:33019"/>
        <dbReference type="ChEBI" id="CHEBI:61560"/>
        <dbReference type="ChEBI" id="CHEBI:173112"/>
        <dbReference type="EC" id="2.7.7.7"/>
    </reaction>
</comment>
<name>A0ABM9NNE5_9GAMM</name>
<evidence type="ECO:0000256" key="4">
    <source>
        <dbReference type="ARBA" id="ARBA00022695"/>
    </source>
</evidence>
<keyword evidence="13" id="KW-1185">Reference proteome</keyword>
<dbReference type="PANTHER" id="PTHR34388:SF1">
    <property type="entry name" value="DNA POLYMERASE III SUBUNIT DELTA"/>
    <property type="match status" value="1"/>
</dbReference>
<dbReference type="CDD" id="cd18138">
    <property type="entry name" value="HLD_clamp_pol_III_delta"/>
    <property type="match status" value="1"/>
</dbReference>
<evidence type="ECO:0000256" key="8">
    <source>
        <dbReference type="ARBA" id="ARBA00049244"/>
    </source>
</evidence>
<organism evidence="12 13">
    <name type="scientific">Candidatus Providencia siddallii</name>
    <dbReference type="NCBI Taxonomy" id="1715285"/>
    <lineage>
        <taxon>Bacteria</taxon>
        <taxon>Pseudomonadati</taxon>
        <taxon>Pseudomonadota</taxon>
        <taxon>Gammaproteobacteria</taxon>
        <taxon>Enterobacterales</taxon>
        <taxon>Morganellaceae</taxon>
        <taxon>Providencia</taxon>
    </lineage>
</organism>
<evidence type="ECO:0000256" key="6">
    <source>
        <dbReference type="ARBA" id="ARBA00022932"/>
    </source>
</evidence>
<evidence type="ECO:0000313" key="13">
    <source>
        <dbReference type="Proteomes" id="UP001497533"/>
    </source>
</evidence>
<evidence type="ECO:0000256" key="2">
    <source>
        <dbReference type="ARBA" id="ARBA00017703"/>
    </source>
</evidence>
<gene>
    <name evidence="12" type="primary">holA</name>
    <name evidence="12" type="ORF">PRHACTZTBTEA_051</name>
</gene>
<keyword evidence="6" id="KW-0239">DNA-directed DNA polymerase</keyword>
<dbReference type="Gene3D" id="1.20.272.10">
    <property type="match status" value="1"/>
</dbReference>
<dbReference type="InterPro" id="IPR027417">
    <property type="entry name" value="P-loop_NTPase"/>
</dbReference>
<dbReference type="SUPFAM" id="SSF48019">
    <property type="entry name" value="post-AAA+ oligomerization domain-like"/>
    <property type="match status" value="1"/>
</dbReference>
<dbReference type="EC" id="2.7.7.7" evidence="1 9"/>
<dbReference type="InterPro" id="IPR008921">
    <property type="entry name" value="DNA_pol3_clamp-load_cplx_C"/>
</dbReference>
<dbReference type="Gene3D" id="1.10.8.60">
    <property type="match status" value="1"/>
</dbReference>
<evidence type="ECO:0000256" key="9">
    <source>
        <dbReference type="NCBIfam" id="TIGR01128"/>
    </source>
</evidence>
<dbReference type="GO" id="GO:0003887">
    <property type="term" value="F:DNA-directed DNA polymerase activity"/>
    <property type="evidence" value="ECO:0007669"/>
    <property type="project" value="UniProtKB-EC"/>
</dbReference>
<dbReference type="RefSeq" id="WP_341765048.1">
    <property type="nucleotide sequence ID" value="NZ_OZ034688.1"/>
</dbReference>
<comment type="similarity">
    <text evidence="7">Belongs to the DNA polymerase HolA subunit family.</text>
</comment>
<evidence type="ECO:0000256" key="3">
    <source>
        <dbReference type="ARBA" id="ARBA00022679"/>
    </source>
</evidence>
<keyword evidence="3 12" id="KW-0808">Transferase</keyword>
<dbReference type="NCBIfam" id="TIGR01128">
    <property type="entry name" value="holA"/>
    <property type="match status" value="1"/>
</dbReference>
<evidence type="ECO:0000313" key="12">
    <source>
        <dbReference type="EMBL" id="CAL1328991.1"/>
    </source>
</evidence>
<dbReference type="SUPFAM" id="SSF52540">
    <property type="entry name" value="P-loop containing nucleoside triphosphate hydrolases"/>
    <property type="match status" value="1"/>
</dbReference>
<dbReference type="InterPro" id="IPR005790">
    <property type="entry name" value="DNA_polIII_delta"/>
</dbReference>
<reference evidence="12" key="1">
    <citation type="submission" date="2024-04" db="EMBL/GenBank/DDBJ databases">
        <authorList>
            <person name="Manzano-Marin A."/>
            <person name="Manzano-Marin A."/>
            <person name="Alejandro Manzano Marin A."/>
        </authorList>
    </citation>
    <scope>NUCLEOTIDE SEQUENCE [LARGE SCALE GENOMIC DNA]</scope>
    <source>
        <strain evidence="12">TABTEA</strain>
    </source>
</reference>
<keyword evidence="4 12" id="KW-0548">Nucleotidyltransferase</keyword>
<dbReference type="PANTHER" id="PTHR34388">
    <property type="entry name" value="DNA POLYMERASE III SUBUNIT DELTA"/>
    <property type="match status" value="1"/>
</dbReference>
<dbReference type="Proteomes" id="UP001497533">
    <property type="component" value="Chromosome"/>
</dbReference>
<dbReference type="InterPro" id="IPR032780">
    <property type="entry name" value="DNA_pol3_delt_C"/>
</dbReference>
<sequence>MNHIKPENLTYYLQKNFKKYYLIYGTEHFFIKESLNKIKKIAKKYGFNEHLTFFIEQNTDWEKIFIFCKTNSIFSVRQTITLIFYDDNITLNISEKIKQIINLLHKNLLLILIINNINKNKKNNDWFKLIINNGIQINCSSLKYQDLSTWLTKKTNNMKLSLDDKSNQLLCYCYEGNLLELMQTLELLSLLFTDGKITYSRIKTIVKDSAYFTPYHWINTVLKGDLYRSWHILKKLKQENINPLILLRNIQRELILLTTLKYQTLNKNFKISLNKDKIYQNNRWLLNKTLQQLTFNQLQNIFLLLTKIELNIKQNIYSSIWFELQSLSMLISKKNTIFFKI</sequence>
<feature type="domain" description="DNA polymerase III delta N-terminal" evidence="10">
    <location>
        <begin position="21"/>
        <end position="139"/>
    </location>
</feature>
<dbReference type="EMBL" id="OZ034688">
    <property type="protein sequence ID" value="CAL1328991.1"/>
    <property type="molecule type" value="Genomic_DNA"/>
</dbReference>
<feature type="domain" description="DNA polymerase III subunit delta C-terminal" evidence="11">
    <location>
        <begin position="214"/>
        <end position="335"/>
    </location>
</feature>
<dbReference type="Pfam" id="PF06144">
    <property type="entry name" value="DNA_pol3_delta"/>
    <property type="match status" value="1"/>
</dbReference>
<dbReference type="InterPro" id="IPR010372">
    <property type="entry name" value="DNA_pol3_delta_N"/>
</dbReference>
<evidence type="ECO:0000259" key="11">
    <source>
        <dbReference type="Pfam" id="PF14840"/>
    </source>
</evidence>
<evidence type="ECO:0000256" key="7">
    <source>
        <dbReference type="ARBA" id="ARBA00034754"/>
    </source>
</evidence>
<keyword evidence="5" id="KW-0235">DNA replication</keyword>
<accession>A0ABM9NNE5</accession>
<dbReference type="Pfam" id="PF14840">
    <property type="entry name" value="DNA_pol3_delt_C"/>
    <property type="match status" value="1"/>
</dbReference>